<accession>A0AAE1L200</accession>
<evidence type="ECO:0000313" key="2">
    <source>
        <dbReference type="EMBL" id="KAK3890020.1"/>
    </source>
</evidence>
<gene>
    <name evidence="2" type="ORF">Pcinc_006017</name>
</gene>
<reference evidence="2" key="1">
    <citation type="submission" date="2023-10" db="EMBL/GenBank/DDBJ databases">
        <title>Genome assemblies of two species of porcelain crab, Petrolisthes cinctipes and Petrolisthes manimaculis (Anomura: Porcellanidae).</title>
        <authorList>
            <person name="Angst P."/>
        </authorList>
    </citation>
    <scope>NUCLEOTIDE SEQUENCE</scope>
    <source>
        <strain evidence="2">PB745_01</strain>
        <tissue evidence="2">Gill</tissue>
    </source>
</reference>
<feature type="region of interest" description="Disordered" evidence="1">
    <location>
        <begin position="134"/>
        <end position="160"/>
    </location>
</feature>
<feature type="compositionally biased region" description="Pro residues" evidence="1">
    <location>
        <begin position="43"/>
        <end position="73"/>
    </location>
</feature>
<sequence>MHPLPRLPCDSPSSTIYLPSPTSTHITILHTNDATPQSHIKLVPPPPPCPSRKLVPPSPPRPGLKRLPPSPPRPRFKRFPPSPPRPRLKRVPPSPSQPGLKRLPPSRQRRHHHCLATTYTRQQRCHASCVLTPPRPPLPRLSNTNTHLLHTSALTPSPQY</sequence>
<comment type="caution">
    <text evidence="2">The sequence shown here is derived from an EMBL/GenBank/DDBJ whole genome shotgun (WGS) entry which is preliminary data.</text>
</comment>
<name>A0AAE1L200_PETCI</name>
<dbReference type="AlphaFoldDB" id="A0AAE1L200"/>
<feature type="compositionally biased region" description="Polar residues" evidence="1">
    <location>
        <begin position="142"/>
        <end position="160"/>
    </location>
</feature>
<dbReference type="EMBL" id="JAWQEG010000449">
    <property type="protein sequence ID" value="KAK3890020.1"/>
    <property type="molecule type" value="Genomic_DNA"/>
</dbReference>
<feature type="region of interest" description="Disordered" evidence="1">
    <location>
        <begin position="37"/>
        <end position="110"/>
    </location>
</feature>
<protein>
    <submittedName>
        <fullName evidence="2">Uncharacterized protein</fullName>
    </submittedName>
</protein>
<proteinExistence type="predicted"/>
<organism evidence="2 3">
    <name type="scientific">Petrolisthes cinctipes</name>
    <name type="common">Flat porcelain crab</name>
    <dbReference type="NCBI Taxonomy" id="88211"/>
    <lineage>
        <taxon>Eukaryota</taxon>
        <taxon>Metazoa</taxon>
        <taxon>Ecdysozoa</taxon>
        <taxon>Arthropoda</taxon>
        <taxon>Crustacea</taxon>
        <taxon>Multicrustacea</taxon>
        <taxon>Malacostraca</taxon>
        <taxon>Eumalacostraca</taxon>
        <taxon>Eucarida</taxon>
        <taxon>Decapoda</taxon>
        <taxon>Pleocyemata</taxon>
        <taxon>Anomura</taxon>
        <taxon>Galatheoidea</taxon>
        <taxon>Porcellanidae</taxon>
        <taxon>Petrolisthes</taxon>
    </lineage>
</organism>
<keyword evidence="3" id="KW-1185">Reference proteome</keyword>
<evidence type="ECO:0000313" key="3">
    <source>
        <dbReference type="Proteomes" id="UP001286313"/>
    </source>
</evidence>
<dbReference type="Proteomes" id="UP001286313">
    <property type="component" value="Unassembled WGS sequence"/>
</dbReference>
<evidence type="ECO:0000256" key="1">
    <source>
        <dbReference type="SAM" id="MobiDB-lite"/>
    </source>
</evidence>